<gene>
    <name evidence="6" type="ORF">BCR32DRAFT_268155</name>
</gene>
<evidence type="ECO:0000313" key="6">
    <source>
        <dbReference type="EMBL" id="ORX81641.1"/>
    </source>
</evidence>
<feature type="transmembrane region" description="Helical" evidence="5">
    <location>
        <begin position="209"/>
        <end position="229"/>
    </location>
</feature>
<feature type="transmembrane region" description="Helical" evidence="5">
    <location>
        <begin position="68"/>
        <end position="86"/>
    </location>
</feature>
<keyword evidence="3 5" id="KW-1133">Transmembrane helix</keyword>
<name>A0A1Y1X794_9FUNG</name>
<dbReference type="InterPro" id="IPR006838">
    <property type="entry name" value="ADTRP_AIG1"/>
</dbReference>
<keyword evidence="4 5" id="KW-0472">Membrane</keyword>
<accession>A0A1Y1X794</accession>
<dbReference type="GO" id="GO:0016020">
    <property type="term" value="C:membrane"/>
    <property type="evidence" value="ECO:0007669"/>
    <property type="project" value="InterPro"/>
</dbReference>
<evidence type="ECO:0000313" key="7">
    <source>
        <dbReference type="Proteomes" id="UP000193944"/>
    </source>
</evidence>
<feature type="transmembrane region" description="Helical" evidence="5">
    <location>
        <begin position="106"/>
        <end position="128"/>
    </location>
</feature>
<comment type="caution">
    <text evidence="6">The sequence shown here is derived from an EMBL/GenBank/DDBJ whole genome shotgun (WGS) entry which is preliminary data.</text>
</comment>
<keyword evidence="2 5" id="KW-0812">Transmembrane</keyword>
<dbReference type="AlphaFoldDB" id="A0A1Y1X794"/>
<feature type="transmembrane region" description="Helical" evidence="5">
    <location>
        <begin position="27"/>
        <end position="48"/>
    </location>
</feature>
<reference evidence="6 7" key="1">
    <citation type="submission" date="2016-08" db="EMBL/GenBank/DDBJ databases">
        <title>A Parts List for Fungal Cellulosomes Revealed by Comparative Genomics.</title>
        <authorList>
            <consortium name="DOE Joint Genome Institute"/>
            <person name="Haitjema C.H."/>
            <person name="Gilmore S.P."/>
            <person name="Henske J.K."/>
            <person name="Solomon K.V."/>
            <person name="De Groot R."/>
            <person name="Kuo A."/>
            <person name="Mondo S.J."/>
            <person name="Salamov A.A."/>
            <person name="Labutti K."/>
            <person name="Zhao Z."/>
            <person name="Chiniquy J."/>
            <person name="Barry K."/>
            <person name="Brewer H.M."/>
            <person name="Purvine S.O."/>
            <person name="Wright A.T."/>
            <person name="Boxma B."/>
            <person name="Van Alen T."/>
            <person name="Hackstein J.H."/>
            <person name="Baker S.E."/>
            <person name="Grigoriev I.V."/>
            <person name="O'Malley M.A."/>
        </authorList>
    </citation>
    <scope>NUCLEOTIDE SEQUENCE [LARGE SCALE GENOMIC DNA]</scope>
    <source>
        <strain evidence="6 7">S4</strain>
    </source>
</reference>
<feature type="transmembrane region" description="Helical" evidence="5">
    <location>
        <begin position="140"/>
        <end position="163"/>
    </location>
</feature>
<evidence type="ECO:0000256" key="4">
    <source>
        <dbReference type="ARBA" id="ARBA00023136"/>
    </source>
</evidence>
<evidence type="ECO:0000256" key="3">
    <source>
        <dbReference type="ARBA" id="ARBA00022989"/>
    </source>
</evidence>
<reference evidence="6 7" key="2">
    <citation type="submission" date="2016-08" db="EMBL/GenBank/DDBJ databases">
        <title>Pervasive Adenine N6-methylation of Active Genes in Fungi.</title>
        <authorList>
            <consortium name="DOE Joint Genome Institute"/>
            <person name="Mondo S.J."/>
            <person name="Dannebaum R.O."/>
            <person name="Kuo R.C."/>
            <person name="Labutti K."/>
            <person name="Haridas S."/>
            <person name="Kuo A."/>
            <person name="Salamov A."/>
            <person name="Ahrendt S.R."/>
            <person name="Lipzen A."/>
            <person name="Sullivan W."/>
            <person name="Andreopoulos W.B."/>
            <person name="Clum A."/>
            <person name="Lindquist E."/>
            <person name="Daum C."/>
            <person name="Ramamoorthy G.K."/>
            <person name="Gryganskyi A."/>
            <person name="Culley D."/>
            <person name="Magnuson J.K."/>
            <person name="James T.Y."/>
            <person name="O'Malley M.A."/>
            <person name="Stajich J.E."/>
            <person name="Spatafora J.W."/>
            <person name="Visel A."/>
            <person name="Grigoriev I.V."/>
        </authorList>
    </citation>
    <scope>NUCLEOTIDE SEQUENCE [LARGE SCALE GENOMIC DNA]</scope>
    <source>
        <strain evidence="6 7">S4</strain>
    </source>
</reference>
<dbReference type="EMBL" id="MCFG01000114">
    <property type="protein sequence ID" value="ORX81641.1"/>
    <property type="molecule type" value="Genomic_DNA"/>
</dbReference>
<dbReference type="GO" id="GO:0012505">
    <property type="term" value="C:endomembrane system"/>
    <property type="evidence" value="ECO:0007669"/>
    <property type="project" value="UniProtKB-SubCell"/>
</dbReference>
<dbReference type="OrthoDB" id="419711at2759"/>
<proteinExistence type="predicted"/>
<dbReference type="Pfam" id="PF04750">
    <property type="entry name" value="Far-17a_AIG1"/>
    <property type="match status" value="1"/>
</dbReference>
<dbReference type="PANTHER" id="PTHR12242">
    <property type="entry name" value="OS02G0130600 PROTEIN-RELATED"/>
    <property type="match status" value="1"/>
</dbReference>
<evidence type="ECO:0000256" key="5">
    <source>
        <dbReference type="SAM" id="Phobius"/>
    </source>
</evidence>
<comment type="subcellular location">
    <subcellularLocation>
        <location evidence="1">Endomembrane system</location>
        <topology evidence="1">Multi-pass membrane protein</topology>
    </subcellularLocation>
</comment>
<protein>
    <recommendedName>
        <fullName evidence="8">FAR-17a/AIG1-like protein</fullName>
    </recommendedName>
</protein>
<evidence type="ECO:0000256" key="2">
    <source>
        <dbReference type="ARBA" id="ARBA00022692"/>
    </source>
</evidence>
<sequence>MSSFFDTDKFNLQQIITPIFGSKKNLLTFRLFAFVFLFLGLILSIYNYNFNYNEASHIRKGYFSYFTNQTYIAIILYYILCIYFHIKDNNHALPKRFKNENLNSCIHIFFNVIVPLAFLVTVIFWGLISPILDTSRYNALNYLLIVIQHSFQSIFLGLDWFLISLPTNIYHSIPMIIVGICYVIFAHIFNAMYGIWIYKFLDTSNKHWVGIYIGVFTFWILFGVCFTFVHKIKNKMFNNNNSENQKKTATNNKKTK</sequence>
<dbReference type="Proteomes" id="UP000193944">
    <property type="component" value="Unassembled WGS sequence"/>
</dbReference>
<keyword evidence="7" id="KW-1185">Reference proteome</keyword>
<evidence type="ECO:0000256" key="1">
    <source>
        <dbReference type="ARBA" id="ARBA00004127"/>
    </source>
</evidence>
<feature type="transmembrane region" description="Helical" evidence="5">
    <location>
        <begin position="175"/>
        <end position="197"/>
    </location>
</feature>
<organism evidence="6 7">
    <name type="scientific">Anaeromyces robustus</name>
    <dbReference type="NCBI Taxonomy" id="1754192"/>
    <lineage>
        <taxon>Eukaryota</taxon>
        <taxon>Fungi</taxon>
        <taxon>Fungi incertae sedis</taxon>
        <taxon>Chytridiomycota</taxon>
        <taxon>Chytridiomycota incertae sedis</taxon>
        <taxon>Neocallimastigomycetes</taxon>
        <taxon>Neocallimastigales</taxon>
        <taxon>Neocallimastigaceae</taxon>
        <taxon>Anaeromyces</taxon>
    </lineage>
</organism>
<evidence type="ECO:0008006" key="8">
    <source>
        <dbReference type="Google" id="ProtNLM"/>
    </source>
</evidence>